<feature type="transmembrane region" description="Helical" evidence="8">
    <location>
        <begin position="98"/>
        <end position="116"/>
    </location>
</feature>
<feature type="transmembrane region" description="Helical" evidence="8">
    <location>
        <begin position="190"/>
        <end position="209"/>
    </location>
</feature>
<dbReference type="PANTHER" id="PTHR36838">
    <property type="entry name" value="AUXIN EFFLUX CARRIER FAMILY PROTEIN"/>
    <property type="match status" value="1"/>
</dbReference>
<keyword evidence="5 8" id="KW-0812">Transmembrane</keyword>
<feature type="transmembrane region" description="Helical" evidence="8">
    <location>
        <begin position="221"/>
        <end position="245"/>
    </location>
</feature>
<comment type="subcellular location">
    <subcellularLocation>
        <location evidence="1">Cell membrane</location>
        <topology evidence="1">Multi-pass membrane protein</topology>
    </subcellularLocation>
</comment>
<keyword evidence="7 8" id="KW-0472">Membrane</keyword>
<accession>A0A9D1JKV1</accession>
<evidence type="ECO:0000256" key="7">
    <source>
        <dbReference type="ARBA" id="ARBA00023136"/>
    </source>
</evidence>
<evidence type="ECO:0000256" key="2">
    <source>
        <dbReference type="ARBA" id="ARBA00010145"/>
    </source>
</evidence>
<dbReference type="PANTHER" id="PTHR36838:SF1">
    <property type="entry name" value="SLR1864 PROTEIN"/>
    <property type="match status" value="1"/>
</dbReference>
<protein>
    <submittedName>
        <fullName evidence="9">AEC family transporter</fullName>
    </submittedName>
</protein>
<feature type="transmembrane region" description="Helical" evidence="8">
    <location>
        <begin position="160"/>
        <end position="178"/>
    </location>
</feature>
<proteinExistence type="inferred from homology"/>
<dbReference type="Gene3D" id="1.20.1530.20">
    <property type="match status" value="1"/>
</dbReference>
<evidence type="ECO:0000256" key="5">
    <source>
        <dbReference type="ARBA" id="ARBA00022692"/>
    </source>
</evidence>
<dbReference type="Proteomes" id="UP000823935">
    <property type="component" value="Unassembled WGS sequence"/>
</dbReference>
<feature type="transmembrane region" description="Helical" evidence="8">
    <location>
        <begin position="36"/>
        <end position="56"/>
    </location>
</feature>
<feature type="transmembrane region" description="Helical" evidence="8">
    <location>
        <begin position="128"/>
        <end position="148"/>
    </location>
</feature>
<evidence type="ECO:0000256" key="8">
    <source>
        <dbReference type="SAM" id="Phobius"/>
    </source>
</evidence>
<dbReference type="GO" id="GO:0055085">
    <property type="term" value="P:transmembrane transport"/>
    <property type="evidence" value="ECO:0007669"/>
    <property type="project" value="InterPro"/>
</dbReference>
<feature type="transmembrane region" description="Helical" evidence="8">
    <location>
        <begin position="283"/>
        <end position="306"/>
    </location>
</feature>
<feature type="transmembrane region" description="Helical" evidence="8">
    <location>
        <begin position="6"/>
        <end position="24"/>
    </location>
</feature>
<keyword evidence="6 8" id="KW-1133">Transmembrane helix</keyword>
<evidence type="ECO:0000256" key="1">
    <source>
        <dbReference type="ARBA" id="ARBA00004651"/>
    </source>
</evidence>
<reference evidence="9" key="1">
    <citation type="submission" date="2020-10" db="EMBL/GenBank/DDBJ databases">
        <authorList>
            <person name="Gilroy R."/>
        </authorList>
    </citation>
    <scope>NUCLEOTIDE SEQUENCE</scope>
    <source>
        <strain evidence="9">CHK190-19873</strain>
    </source>
</reference>
<dbReference type="InterPro" id="IPR038770">
    <property type="entry name" value="Na+/solute_symporter_sf"/>
</dbReference>
<evidence type="ECO:0000313" key="9">
    <source>
        <dbReference type="EMBL" id="HIS31744.1"/>
    </source>
</evidence>
<evidence type="ECO:0000256" key="3">
    <source>
        <dbReference type="ARBA" id="ARBA00022448"/>
    </source>
</evidence>
<dbReference type="Pfam" id="PF03547">
    <property type="entry name" value="Mem_trans"/>
    <property type="match status" value="2"/>
</dbReference>
<keyword evidence="3" id="KW-0813">Transport</keyword>
<name>A0A9D1JKV1_9FIRM</name>
<comment type="similarity">
    <text evidence="2">Belongs to the auxin efflux carrier (TC 2.A.69) family.</text>
</comment>
<evidence type="ECO:0000256" key="4">
    <source>
        <dbReference type="ARBA" id="ARBA00022475"/>
    </source>
</evidence>
<dbReference type="EMBL" id="DVIQ01000054">
    <property type="protein sequence ID" value="HIS31744.1"/>
    <property type="molecule type" value="Genomic_DNA"/>
</dbReference>
<dbReference type="GO" id="GO:0005886">
    <property type="term" value="C:plasma membrane"/>
    <property type="evidence" value="ECO:0007669"/>
    <property type="project" value="UniProtKB-SubCell"/>
</dbReference>
<reference evidence="9" key="2">
    <citation type="journal article" date="2021" name="PeerJ">
        <title>Extensive microbial diversity within the chicken gut microbiome revealed by metagenomics and culture.</title>
        <authorList>
            <person name="Gilroy R."/>
            <person name="Ravi A."/>
            <person name="Getino M."/>
            <person name="Pursley I."/>
            <person name="Horton D.L."/>
            <person name="Alikhan N.F."/>
            <person name="Baker D."/>
            <person name="Gharbi K."/>
            <person name="Hall N."/>
            <person name="Watson M."/>
            <person name="Adriaenssens E.M."/>
            <person name="Foster-Nyarko E."/>
            <person name="Jarju S."/>
            <person name="Secka A."/>
            <person name="Antonio M."/>
            <person name="Oren A."/>
            <person name="Chaudhuri R.R."/>
            <person name="La Ragione R."/>
            <person name="Hildebrand F."/>
            <person name="Pallen M.J."/>
        </authorList>
    </citation>
    <scope>NUCLEOTIDE SEQUENCE</scope>
    <source>
        <strain evidence="9">CHK190-19873</strain>
    </source>
</reference>
<feature type="transmembrane region" description="Helical" evidence="8">
    <location>
        <begin position="251"/>
        <end position="271"/>
    </location>
</feature>
<comment type="caution">
    <text evidence="9">The sequence shown here is derived from an EMBL/GenBank/DDBJ whole genome shotgun (WGS) entry which is preliminary data.</text>
</comment>
<keyword evidence="4" id="KW-1003">Cell membrane</keyword>
<organism evidence="9 10">
    <name type="scientific">Candidatus Limivivens intestinipullorum</name>
    <dbReference type="NCBI Taxonomy" id="2840858"/>
    <lineage>
        <taxon>Bacteria</taxon>
        <taxon>Bacillati</taxon>
        <taxon>Bacillota</taxon>
        <taxon>Clostridia</taxon>
        <taxon>Lachnospirales</taxon>
        <taxon>Lachnospiraceae</taxon>
        <taxon>Lachnospiraceae incertae sedis</taxon>
        <taxon>Candidatus Limivivens</taxon>
    </lineage>
</organism>
<evidence type="ECO:0000313" key="10">
    <source>
        <dbReference type="Proteomes" id="UP000823935"/>
    </source>
</evidence>
<sequence length="308" mass="33610">MELQGLLNLQLMMFALMGVGFFLRKREIITKAGRDVLTDLIIDIILPCNIIAAFQISLSREILISGIQVLAVSLVLQIFCTGISSICYRKVPKEKRMILQYGTVCSNAGFLGNPVAEGIYGSLGLLYASIYLIPQRIVMWSAGVSYFTESPNRREVFKKVLRHPCIIAVEIGIVLMITQLQLPEFLDRSISSLGGCTTAITMMFIGTILADAGFKHMVSRLTVVFAAIRLLFIPLLVMLGCMLFHVEAVAAGLSVVLAAMPAGSTTAILAAKYHGDEAFATQCVVFTTILSMAALPLWCMGLNMVFKV</sequence>
<dbReference type="AlphaFoldDB" id="A0A9D1JKV1"/>
<feature type="transmembrane region" description="Helical" evidence="8">
    <location>
        <begin position="62"/>
        <end position="86"/>
    </location>
</feature>
<dbReference type="InterPro" id="IPR004776">
    <property type="entry name" value="Mem_transp_PIN-like"/>
</dbReference>
<gene>
    <name evidence="9" type="ORF">IAB44_09410</name>
</gene>
<evidence type="ECO:0000256" key="6">
    <source>
        <dbReference type="ARBA" id="ARBA00022989"/>
    </source>
</evidence>